<dbReference type="EMBL" id="BGZO01000124">
    <property type="protein sequence ID" value="GBR77158.1"/>
    <property type="molecule type" value="Genomic_DNA"/>
</dbReference>
<protein>
    <submittedName>
        <fullName evidence="1">Uncharacterized protein</fullName>
    </submittedName>
</protein>
<sequence>MTNNYNDTYDGIGSGQQLSAEKMTTALNLMEKVANKVETGVLSGGNTSTQYPSAKVVWDSLKEAEDRIKNAGFEATANKVTTVTQSDTQYPTARAVYTALGNKEDAANKVTAANWAANKSSNVKYPTCAAVNALAVPNPESTTNKVTTVTQSDTQYPTARAVHTALGNKEDAANKVTAANWAANKDSDAKYPTCAAVNVLVVPNAESTTNKVTTVTQSDTQYPTARAVHTALGNKEDVANKVTTANWAANKSSNVKYPTCKAAAGLAGLL</sequence>
<evidence type="ECO:0000313" key="1">
    <source>
        <dbReference type="EMBL" id="GBR77158.1"/>
    </source>
</evidence>
<accession>A0A388TIR0</accession>
<proteinExistence type="predicted"/>
<organism evidence="1 2">
    <name type="scientific">Candidatus Termititenax persephonae</name>
    <dbReference type="NCBI Taxonomy" id="2218525"/>
    <lineage>
        <taxon>Bacteria</taxon>
        <taxon>Bacillati</taxon>
        <taxon>Candidatus Margulisiibacteriota</taxon>
        <taxon>Candidatus Termititenacia</taxon>
        <taxon>Candidatus Termititenacales</taxon>
        <taxon>Candidatus Termititenacaceae</taxon>
        <taxon>Candidatus Termititenax</taxon>
    </lineage>
</organism>
<evidence type="ECO:0000313" key="2">
    <source>
        <dbReference type="Proteomes" id="UP000275925"/>
    </source>
</evidence>
<dbReference type="AlphaFoldDB" id="A0A388TIR0"/>
<feature type="non-terminal residue" evidence="1">
    <location>
        <position position="270"/>
    </location>
</feature>
<reference evidence="1 2" key="1">
    <citation type="journal article" date="2019" name="ISME J.">
        <title>Genome analyses of uncultured TG2/ZB3 bacteria in 'Margulisbacteria' specifically attached to ectosymbiotic spirochetes of protists in the termite gut.</title>
        <authorList>
            <person name="Utami Y.D."/>
            <person name="Kuwahara H."/>
            <person name="Igai K."/>
            <person name="Murakami T."/>
            <person name="Sugaya K."/>
            <person name="Morikawa T."/>
            <person name="Nagura Y."/>
            <person name="Yuki M."/>
            <person name="Deevong P."/>
            <person name="Inoue T."/>
            <person name="Kihara K."/>
            <person name="Lo N."/>
            <person name="Yamada A."/>
            <person name="Ohkuma M."/>
            <person name="Hongoh Y."/>
        </authorList>
    </citation>
    <scope>NUCLEOTIDE SEQUENCE [LARGE SCALE GENOMIC DNA]</scope>
    <source>
        <strain evidence="1">NkOx7-02</strain>
    </source>
</reference>
<dbReference type="Proteomes" id="UP000275925">
    <property type="component" value="Unassembled WGS sequence"/>
</dbReference>
<keyword evidence="2" id="KW-1185">Reference proteome</keyword>
<gene>
    <name evidence="1" type="ORF">NO2_1588</name>
</gene>
<name>A0A388TIR0_9BACT</name>
<comment type="caution">
    <text evidence="1">The sequence shown here is derived from an EMBL/GenBank/DDBJ whole genome shotgun (WGS) entry which is preliminary data.</text>
</comment>